<dbReference type="InterPro" id="IPR000847">
    <property type="entry name" value="LysR_HTH_N"/>
</dbReference>
<dbReference type="AlphaFoldDB" id="A0A975NC99"/>
<feature type="domain" description="HTH lysR-type" evidence="6">
    <location>
        <begin position="23"/>
        <end position="80"/>
    </location>
</feature>
<evidence type="ECO:0000259" key="6">
    <source>
        <dbReference type="PROSITE" id="PS50931"/>
    </source>
</evidence>
<dbReference type="Pfam" id="PF00126">
    <property type="entry name" value="HTH_1"/>
    <property type="match status" value="1"/>
</dbReference>
<accession>A0A975NC99</accession>
<keyword evidence="4" id="KW-0238">DNA-binding</keyword>
<dbReference type="PANTHER" id="PTHR30579:SF3">
    <property type="entry name" value="TRANSCRIPTIONAL REGULATORY PROTEIN"/>
    <property type="match status" value="1"/>
</dbReference>
<dbReference type="InterPro" id="IPR050176">
    <property type="entry name" value="LTTR"/>
</dbReference>
<dbReference type="RefSeq" id="WP_215620761.1">
    <property type="nucleotide sequence ID" value="NZ_CP076134.1"/>
</dbReference>
<dbReference type="GO" id="GO:0003700">
    <property type="term" value="F:DNA-binding transcription factor activity"/>
    <property type="evidence" value="ECO:0007669"/>
    <property type="project" value="InterPro"/>
</dbReference>
<name>A0A975NC99_9BRAD</name>
<dbReference type="InterPro" id="IPR036390">
    <property type="entry name" value="WH_DNA-bd_sf"/>
</dbReference>
<reference evidence="7" key="1">
    <citation type="submission" date="2021-06" db="EMBL/GenBank/DDBJ databases">
        <title>Bradyrhizobium sp. S2-20-1 Genome sequencing.</title>
        <authorList>
            <person name="Jin L."/>
        </authorList>
    </citation>
    <scope>NUCLEOTIDE SEQUENCE</scope>
    <source>
        <strain evidence="7">S2-20-1</strain>
    </source>
</reference>
<evidence type="ECO:0000256" key="5">
    <source>
        <dbReference type="ARBA" id="ARBA00023163"/>
    </source>
</evidence>
<evidence type="ECO:0000313" key="8">
    <source>
        <dbReference type="Proteomes" id="UP000680839"/>
    </source>
</evidence>
<keyword evidence="3" id="KW-0805">Transcription regulation</keyword>
<dbReference type="PROSITE" id="PS50931">
    <property type="entry name" value="HTH_LYSR"/>
    <property type="match status" value="1"/>
</dbReference>
<evidence type="ECO:0000256" key="2">
    <source>
        <dbReference type="ARBA" id="ARBA00009437"/>
    </source>
</evidence>
<dbReference type="GO" id="GO:0003677">
    <property type="term" value="F:DNA binding"/>
    <property type="evidence" value="ECO:0007669"/>
    <property type="project" value="UniProtKB-KW"/>
</dbReference>
<evidence type="ECO:0000256" key="3">
    <source>
        <dbReference type="ARBA" id="ARBA00023015"/>
    </source>
</evidence>
<organism evidence="7 8">
    <name type="scientific">Bradyrhizobium sediminis</name>
    <dbReference type="NCBI Taxonomy" id="2840469"/>
    <lineage>
        <taxon>Bacteria</taxon>
        <taxon>Pseudomonadati</taxon>
        <taxon>Pseudomonadota</taxon>
        <taxon>Alphaproteobacteria</taxon>
        <taxon>Hyphomicrobiales</taxon>
        <taxon>Nitrobacteraceae</taxon>
        <taxon>Bradyrhizobium</taxon>
    </lineage>
</organism>
<evidence type="ECO:0000313" key="7">
    <source>
        <dbReference type="EMBL" id="QWG11906.1"/>
    </source>
</evidence>
<dbReference type="Gene3D" id="1.10.10.10">
    <property type="entry name" value="Winged helix-like DNA-binding domain superfamily/Winged helix DNA-binding domain"/>
    <property type="match status" value="1"/>
</dbReference>
<dbReference type="SUPFAM" id="SSF53850">
    <property type="entry name" value="Periplasmic binding protein-like II"/>
    <property type="match status" value="1"/>
</dbReference>
<dbReference type="SUPFAM" id="SSF46785">
    <property type="entry name" value="Winged helix' DNA-binding domain"/>
    <property type="match status" value="1"/>
</dbReference>
<dbReference type="InterPro" id="IPR036388">
    <property type="entry name" value="WH-like_DNA-bd_sf"/>
</dbReference>
<protein>
    <submittedName>
        <fullName evidence="7">LysR family transcriptional regulator</fullName>
    </submittedName>
</protein>
<evidence type="ECO:0000256" key="4">
    <source>
        <dbReference type="ARBA" id="ARBA00023125"/>
    </source>
</evidence>
<comment type="similarity">
    <text evidence="2">Belongs to the LysR transcriptional regulatory family.</text>
</comment>
<dbReference type="PANTHER" id="PTHR30579">
    <property type="entry name" value="TRANSCRIPTIONAL REGULATOR"/>
    <property type="match status" value="1"/>
</dbReference>
<dbReference type="Pfam" id="PF03466">
    <property type="entry name" value="LysR_substrate"/>
    <property type="match status" value="1"/>
</dbReference>
<sequence>MRLVVERGVPQEEHPKVAIGSLTDWDAARVFLEVVRCGSFRSAAERLDLSINVVRRRIDDFERQVGATLFTRDVHGTRLTDEGSLVVSAVERMEAASFDLVRAGNSVTNTLSGEVRVAVTEGLGTFWLAPRLVEFQQSFPNILVDLHCAMRSADVSRHEADIAIHLSRPAALDVKLVRLGRMHLMFFAGEKYIEKFGAPKTTEELVKHRLVMQVADEIAAKETFESWFPGYSQRDLLVMKTNVSSAHYWAVANGAGIGVFPTYGYALGGKIVPLEIPLRQPFDIWLSYHPGNGRIPRVRRMIDWLVEAFNPVRFPWFKDEFVHPCEFDAVYKGESLTHLFGGFSTDEGR</sequence>
<dbReference type="Gene3D" id="3.40.190.290">
    <property type="match status" value="1"/>
</dbReference>
<keyword evidence="5" id="KW-0804">Transcription</keyword>
<dbReference type="InterPro" id="IPR005119">
    <property type="entry name" value="LysR_subst-bd"/>
</dbReference>
<comment type="function">
    <text evidence="1">NodD regulates the expression of the nodABCFE genes which encode other nodulation proteins. NodD is also a negative regulator of its own expression. Binds flavonoids as inducers.</text>
</comment>
<dbReference type="Proteomes" id="UP000680839">
    <property type="component" value="Chromosome"/>
</dbReference>
<proteinExistence type="inferred from homology"/>
<gene>
    <name evidence="7" type="ORF">KMZ29_19560</name>
</gene>
<evidence type="ECO:0000256" key="1">
    <source>
        <dbReference type="ARBA" id="ARBA00003502"/>
    </source>
</evidence>
<dbReference type="EMBL" id="CP076134">
    <property type="protein sequence ID" value="QWG11906.1"/>
    <property type="molecule type" value="Genomic_DNA"/>
</dbReference>